<keyword evidence="9" id="KW-1133">Transmembrane helix</keyword>
<keyword evidence="9" id="KW-0472">Membrane</keyword>
<feature type="binding site" description="axial binding residue" evidence="7">
    <location>
        <position position="391"/>
    </location>
    <ligand>
        <name>heme</name>
        <dbReference type="ChEBI" id="CHEBI:30413"/>
    </ligand>
    <ligandPart>
        <name>Fe</name>
        <dbReference type="ChEBI" id="CHEBI:18248"/>
    </ligandPart>
</feature>
<keyword evidence="6 8" id="KW-0503">Monooxygenase</keyword>
<proteinExistence type="inferred from homology"/>
<keyword evidence="11" id="KW-1185">Reference proteome</keyword>
<dbReference type="PANTHER" id="PTHR24286">
    <property type="entry name" value="CYTOCHROME P450 26"/>
    <property type="match status" value="1"/>
</dbReference>
<comment type="cofactor">
    <cofactor evidence="7">
        <name>heme</name>
        <dbReference type="ChEBI" id="CHEBI:30413"/>
    </cofactor>
</comment>
<dbReference type="InterPro" id="IPR036396">
    <property type="entry name" value="Cyt_P450_sf"/>
</dbReference>
<evidence type="ECO:0000256" key="8">
    <source>
        <dbReference type="RuleBase" id="RU000461"/>
    </source>
</evidence>
<dbReference type="EMBL" id="LVLJ01003947">
    <property type="protein sequence ID" value="OAE19068.1"/>
    <property type="molecule type" value="Genomic_DNA"/>
</dbReference>
<evidence type="ECO:0000256" key="2">
    <source>
        <dbReference type="ARBA" id="ARBA00022617"/>
    </source>
</evidence>
<keyword evidence="2 7" id="KW-0349">Heme</keyword>
<dbReference type="AlphaFoldDB" id="A0A176VDQ7"/>
<evidence type="ECO:0000256" key="3">
    <source>
        <dbReference type="ARBA" id="ARBA00022723"/>
    </source>
</evidence>
<dbReference type="Pfam" id="PF00067">
    <property type="entry name" value="p450"/>
    <property type="match status" value="1"/>
</dbReference>
<dbReference type="PANTHER" id="PTHR24286:SF384">
    <property type="entry name" value="P450, PUTATIVE (EUROFUNG)-RELATED"/>
    <property type="match status" value="1"/>
</dbReference>
<feature type="transmembrane region" description="Helical" evidence="9">
    <location>
        <begin position="206"/>
        <end position="228"/>
    </location>
</feature>
<comment type="caution">
    <text evidence="10">The sequence shown here is derived from an EMBL/GenBank/DDBJ whole genome shotgun (WGS) entry which is preliminary data.</text>
</comment>
<comment type="similarity">
    <text evidence="1 8">Belongs to the cytochrome P450 family.</text>
</comment>
<evidence type="ECO:0000256" key="5">
    <source>
        <dbReference type="ARBA" id="ARBA00023004"/>
    </source>
</evidence>
<evidence type="ECO:0000313" key="10">
    <source>
        <dbReference type="EMBL" id="OAE19068.1"/>
    </source>
</evidence>
<dbReference type="GO" id="GO:0016125">
    <property type="term" value="P:sterol metabolic process"/>
    <property type="evidence" value="ECO:0007669"/>
    <property type="project" value="TreeGrafter"/>
</dbReference>
<feature type="transmembrane region" description="Helical" evidence="9">
    <location>
        <begin position="12"/>
        <end position="34"/>
    </location>
</feature>
<evidence type="ECO:0000256" key="7">
    <source>
        <dbReference type="PIRSR" id="PIRSR602401-1"/>
    </source>
</evidence>
<reference evidence="10" key="1">
    <citation type="submission" date="2016-03" db="EMBL/GenBank/DDBJ databases">
        <title>Mechanisms controlling the formation of the plant cell surface in tip-growing cells are functionally conserved among land plants.</title>
        <authorList>
            <person name="Honkanen S."/>
            <person name="Jones V.A."/>
            <person name="Morieri G."/>
            <person name="Champion C."/>
            <person name="Hetherington A.J."/>
            <person name="Kelly S."/>
            <person name="Saint-Marcoux D."/>
            <person name="Proust H."/>
            <person name="Prescott H."/>
            <person name="Dolan L."/>
        </authorList>
    </citation>
    <scope>NUCLEOTIDE SEQUENCE [LARGE SCALE GENOMIC DNA]</scope>
    <source>
        <tissue evidence="10">Whole gametophyte</tissue>
    </source>
</reference>
<dbReference type="Proteomes" id="UP000077202">
    <property type="component" value="Unassembled WGS sequence"/>
</dbReference>
<dbReference type="Gene3D" id="1.10.630.10">
    <property type="entry name" value="Cytochrome P450"/>
    <property type="match status" value="2"/>
</dbReference>
<organism evidence="10 11">
    <name type="scientific">Marchantia polymorpha subsp. ruderalis</name>
    <dbReference type="NCBI Taxonomy" id="1480154"/>
    <lineage>
        <taxon>Eukaryota</taxon>
        <taxon>Viridiplantae</taxon>
        <taxon>Streptophyta</taxon>
        <taxon>Embryophyta</taxon>
        <taxon>Marchantiophyta</taxon>
        <taxon>Marchantiopsida</taxon>
        <taxon>Marchantiidae</taxon>
        <taxon>Marchantiales</taxon>
        <taxon>Marchantiaceae</taxon>
        <taxon>Marchantia</taxon>
    </lineage>
</organism>
<evidence type="ECO:0000256" key="1">
    <source>
        <dbReference type="ARBA" id="ARBA00010617"/>
    </source>
</evidence>
<dbReference type="SUPFAM" id="SSF48264">
    <property type="entry name" value="Cytochrome P450"/>
    <property type="match status" value="1"/>
</dbReference>
<evidence type="ECO:0000313" key="11">
    <source>
        <dbReference type="Proteomes" id="UP000077202"/>
    </source>
</evidence>
<keyword evidence="9" id="KW-0812">Transmembrane</keyword>
<dbReference type="PRINTS" id="PR00463">
    <property type="entry name" value="EP450I"/>
</dbReference>
<keyword evidence="5 7" id="KW-0408">Iron</keyword>
<keyword evidence="3 7" id="KW-0479">Metal-binding</keyword>
<evidence type="ECO:0000256" key="9">
    <source>
        <dbReference type="SAM" id="Phobius"/>
    </source>
</evidence>
<dbReference type="GO" id="GO:0016705">
    <property type="term" value="F:oxidoreductase activity, acting on paired donors, with incorporation or reduction of molecular oxygen"/>
    <property type="evidence" value="ECO:0007669"/>
    <property type="project" value="InterPro"/>
</dbReference>
<evidence type="ECO:0000256" key="4">
    <source>
        <dbReference type="ARBA" id="ARBA00023002"/>
    </source>
</evidence>
<evidence type="ECO:0008006" key="12">
    <source>
        <dbReference type="Google" id="ProtNLM"/>
    </source>
</evidence>
<keyword evidence="4 8" id="KW-0560">Oxidoreductase</keyword>
<protein>
    <recommendedName>
        <fullName evidence="12">Cytochrome P450</fullName>
    </recommendedName>
</protein>
<evidence type="ECO:0000256" key="6">
    <source>
        <dbReference type="ARBA" id="ARBA00023033"/>
    </source>
</evidence>
<dbReference type="InterPro" id="IPR001128">
    <property type="entry name" value="Cyt_P450"/>
</dbReference>
<name>A0A176VDQ7_MARPO</name>
<dbReference type="InterPro" id="IPR017972">
    <property type="entry name" value="Cyt_P450_CS"/>
</dbReference>
<dbReference type="InterPro" id="IPR002401">
    <property type="entry name" value="Cyt_P450_E_grp-I"/>
</dbReference>
<accession>A0A176VDQ7</accession>
<gene>
    <name evidence="10" type="ORF">AXG93_2119s1040</name>
</gene>
<dbReference type="GO" id="GO:0020037">
    <property type="term" value="F:heme binding"/>
    <property type="evidence" value="ECO:0007669"/>
    <property type="project" value="InterPro"/>
</dbReference>
<dbReference type="GO" id="GO:0004497">
    <property type="term" value="F:monooxygenase activity"/>
    <property type="evidence" value="ECO:0007669"/>
    <property type="project" value="UniProtKB-KW"/>
</dbReference>
<sequence>MEGGDLELGNLWGFANALQLTVTILLGLIILRACRTWHLQGSRSIPSKGSFGWPIIGETVGVISCNSSYPFDSWLADHTKRFGTMFKSHLFMKPSIILMKPDELKYFFDDPDKGLDSGAPWALKQIFGAKSVLAMNGNEHTKMHKLLADSLMIPELRKKLPEMDRLMLQSISKWGGNTVEVLDALQDMLLKFMTLNFFGIPWEDKLGAQIVSLLFPALLGITSIPVYFPGTTFYKAVQARRQLNALLMPIIGALRSSETTEILKYAKLERFPYQNLLEHEAETDAVRKKKEESGDTAFSISDLKELKYTTQVYHEVLRITNITPGASRTATKDLTFNGYVMPKGWRLLAVLSPLHKDPEHFPEPSKFDPDRFLMPPNPKTYLPFGRGNRTCVGRDITKLLVVSTLYHICSRFTWKIVSEDKGMYYFPVVRLAGKYELAFSPRS</sequence>
<dbReference type="PROSITE" id="PS00086">
    <property type="entry name" value="CYTOCHROME_P450"/>
    <property type="match status" value="1"/>
</dbReference>
<dbReference type="GO" id="GO:0005506">
    <property type="term" value="F:iron ion binding"/>
    <property type="evidence" value="ECO:0007669"/>
    <property type="project" value="InterPro"/>
</dbReference>